<dbReference type="InterPro" id="IPR008979">
    <property type="entry name" value="Galactose-bd-like_sf"/>
</dbReference>
<feature type="domain" description="F5/8 type C" evidence="11">
    <location>
        <begin position="515"/>
        <end position="666"/>
    </location>
</feature>
<feature type="signal peptide" evidence="10">
    <location>
        <begin position="1"/>
        <end position="18"/>
    </location>
</feature>
<comment type="similarity">
    <text evidence="3">Belongs to the fucolectin family.</text>
</comment>
<keyword evidence="6" id="KW-0479">Metal-binding</keyword>
<dbReference type="Gene3D" id="2.60.120.260">
    <property type="entry name" value="Galactose-binding domain-like"/>
    <property type="match status" value="4"/>
</dbReference>
<dbReference type="AlphaFoldDB" id="A0A9Y3VQA4"/>
<comment type="subunit">
    <text evidence="4">Homotrimer.</text>
</comment>
<dbReference type="SUPFAM" id="SSF49785">
    <property type="entry name" value="Galactose-binding domain-like"/>
    <property type="match status" value="4"/>
</dbReference>
<organism evidence="12 13">
    <name type="scientific">Pundamilia nyererei</name>
    <dbReference type="NCBI Taxonomy" id="303518"/>
    <lineage>
        <taxon>Eukaryota</taxon>
        <taxon>Metazoa</taxon>
        <taxon>Chordata</taxon>
        <taxon>Craniata</taxon>
        <taxon>Vertebrata</taxon>
        <taxon>Euteleostomi</taxon>
        <taxon>Actinopterygii</taxon>
        <taxon>Neopterygii</taxon>
        <taxon>Teleostei</taxon>
        <taxon>Neoteleostei</taxon>
        <taxon>Acanthomorphata</taxon>
        <taxon>Ovalentaria</taxon>
        <taxon>Cichlomorphae</taxon>
        <taxon>Cichliformes</taxon>
        <taxon>Cichlidae</taxon>
        <taxon>African cichlids</taxon>
        <taxon>Pseudocrenilabrinae</taxon>
        <taxon>Haplochromini</taxon>
        <taxon>Pundamilia</taxon>
    </lineage>
</organism>
<evidence type="ECO:0000313" key="12">
    <source>
        <dbReference type="Proteomes" id="UP000695023"/>
    </source>
</evidence>
<keyword evidence="9" id="KW-1015">Disulfide bond</keyword>
<dbReference type="PANTHER" id="PTHR45713:SF8">
    <property type="entry name" value="SI:CH211-215K15.4"/>
    <property type="match status" value="1"/>
</dbReference>
<reference evidence="13" key="1">
    <citation type="submission" date="2025-08" db="UniProtKB">
        <authorList>
            <consortium name="RefSeq"/>
        </authorList>
    </citation>
    <scope>IDENTIFICATION</scope>
</reference>
<dbReference type="Proteomes" id="UP000695023">
    <property type="component" value="Unplaced"/>
</dbReference>
<dbReference type="Pfam" id="PF22633">
    <property type="entry name" value="F5_F8_type_C_2"/>
    <property type="match status" value="4"/>
</dbReference>
<comment type="function">
    <text evidence="1">Acts as a defensive agent. Recognizes blood group fucosylated oligosaccharides including A, B, H and Lewis B-type antigens. Does not recognize Lewis A antigen and has low affinity for monovalent haptens.</text>
</comment>
<dbReference type="SMART" id="SM00607">
    <property type="entry name" value="FTP"/>
    <property type="match status" value="4"/>
</dbReference>
<evidence type="ECO:0000256" key="5">
    <source>
        <dbReference type="ARBA" id="ARBA00022525"/>
    </source>
</evidence>
<keyword evidence="10" id="KW-0732">Signal</keyword>
<feature type="domain" description="F5/8 type C" evidence="11">
    <location>
        <begin position="157"/>
        <end position="308"/>
    </location>
</feature>
<keyword evidence="7" id="KW-0430">Lectin</keyword>
<keyword evidence="5" id="KW-0964">Secreted</keyword>
<dbReference type="GO" id="GO:0042806">
    <property type="term" value="F:fucose binding"/>
    <property type="evidence" value="ECO:0007669"/>
    <property type="project" value="UniProtKB-ARBA"/>
</dbReference>
<dbReference type="PROSITE" id="PS50022">
    <property type="entry name" value="FA58C_3"/>
    <property type="match status" value="2"/>
</dbReference>
<evidence type="ECO:0000256" key="1">
    <source>
        <dbReference type="ARBA" id="ARBA00002219"/>
    </source>
</evidence>
<evidence type="ECO:0000259" key="11">
    <source>
        <dbReference type="PROSITE" id="PS50022"/>
    </source>
</evidence>
<proteinExistence type="inferred from homology"/>
<dbReference type="PANTHER" id="PTHR45713">
    <property type="entry name" value="FTP DOMAIN-CONTAINING PROTEIN"/>
    <property type="match status" value="1"/>
</dbReference>
<name>A0A9Y3VQA4_9CICH</name>
<dbReference type="InterPro" id="IPR051941">
    <property type="entry name" value="BG_Antigen-Binding_Lectin"/>
</dbReference>
<evidence type="ECO:0000256" key="3">
    <source>
        <dbReference type="ARBA" id="ARBA00010147"/>
    </source>
</evidence>
<keyword evidence="8" id="KW-0106">Calcium</keyword>
<dbReference type="GO" id="GO:0001868">
    <property type="term" value="P:regulation of complement activation, lectin pathway"/>
    <property type="evidence" value="ECO:0007669"/>
    <property type="project" value="UniProtKB-ARBA"/>
</dbReference>
<dbReference type="InterPro" id="IPR000421">
    <property type="entry name" value="FA58C"/>
</dbReference>
<dbReference type="GO" id="GO:0046872">
    <property type="term" value="F:metal ion binding"/>
    <property type="evidence" value="ECO:0007669"/>
    <property type="project" value="UniProtKB-KW"/>
</dbReference>
<evidence type="ECO:0000313" key="13">
    <source>
        <dbReference type="RefSeq" id="XP_005739295.2"/>
    </source>
</evidence>
<accession>A0A9Y3VQA4</accession>
<dbReference type="GeneID" id="102207529"/>
<comment type="subcellular location">
    <subcellularLocation>
        <location evidence="2">Secreted</location>
    </subcellularLocation>
</comment>
<evidence type="ECO:0000256" key="10">
    <source>
        <dbReference type="SAM" id="SignalP"/>
    </source>
</evidence>
<protein>
    <submittedName>
        <fullName evidence="13">Uncharacterized protein LOC102207529</fullName>
    </submittedName>
</protein>
<evidence type="ECO:0000256" key="7">
    <source>
        <dbReference type="ARBA" id="ARBA00022734"/>
    </source>
</evidence>
<keyword evidence="12" id="KW-1185">Reference proteome</keyword>
<feature type="chain" id="PRO_5041431398" evidence="10">
    <location>
        <begin position="19"/>
        <end position="669"/>
    </location>
</feature>
<dbReference type="RefSeq" id="XP_005739295.2">
    <property type="nucleotide sequence ID" value="XM_005739238.2"/>
</dbReference>
<evidence type="ECO:0000256" key="6">
    <source>
        <dbReference type="ARBA" id="ARBA00022723"/>
    </source>
</evidence>
<evidence type="ECO:0000256" key="4">
    <source>
        <dbReference type="ARBA" id="ARBA00011233"/>
    </source>
</evidence>
<dbReference type="GO" id="GO:0010185">
    <property type="term" value="P:regulation of cellular defense response"/>
    <property type="evidence" value="ECO:0007669"/>
    <property type="project" value="UniProtKB-ARBA"/>
</dbReference>
<sequence length="669" mass="73954">MMKRSVFILLLLLRTTLASTYQNLATRGKATQSTCYPHARASALNAIDGNRNSDFMAGSCTHTNEQTNPWWKVDLLQSYVITSITVTNRGDCCHERLNGLEIHIGNSLVNDGLDNPVVGRISRIRLGKSFDLTFTNRVEGRYVTLTVTGSRRILTLCEVEVYGYPTPTEENLALQGKATQSSLYAFGNAFNAIDGNRNSKWEDASCTLTQKSMSPWWRLDLLKTRKVFSINIVNQDSLPERLNGAEIRIGDSLRNNGNNNSRCAVITSIAGDVVAKFTCNGTEGRYVNIVIPDREEFLSLCEVEVYGSSFSLEHDPFFYAEISMRIIKNEITTLGSAFVSGKRQLLCPDPQISSFLTRIMKTSVFLLLLLLRTSSTSTYQNVALRGTAAQSISEDHVLSAAHNAIDGNRNSDFRAGSCTLTSAQNRPWWRVDLLQSYIITSVTITNRGDCCHERLNGLKIHIGNSLNNEGLGNPKVGEISEVGAGISFSVTFTDRAEGRYVILTLPGSRKILTLCEVEVYGYRSPTGDNLALEGKATQSSLYGFGFAYNAIDGNRNSKWEEGSCTHTNNNISPWWRLNLRKTHKVFSVKIINIDSNPERLNGAEIRIGDSLDNNGNNNPRCAVITNIAGGAVANFTCNGMDGRYVNIVIPAREEFLSLCEVEVYGSKLD</sequence>
<gene>
    <name evidence="13" type="primary">LOC102207529</name>
</gene>
<evidence type="ECO:0000256" key="8">
    <source>
        <dbReference type="ARBA" id="ARBA00022837"/>
    </source>
</evidence>
<dbReference type="InterPro" id="IPR006585">
    <property type="entry name" value="FTP1"/>
</dbReference>
<evidence type="ECO:0000256" key="9">
    <source>
        <dbReference type="ARBA" id="ARBA00023157"/>
    </source>
</evidence>
<evidence type="ECO:0000256" key="2">
    <source>
        <dbReference type="ARBA" id="ARBA00004613"/>
    </source>
</evidence>
<dbReference type="GO" id="GO:0005576">
    <property type="term" value="C:extracellular region"/>
    <property type="evidence" value="ECO:0007669"/>
    <property type="project" value="UniProtKB-SubCell"/>
</dbReference>